<dbReference type="PRINTS" id="PR00986">
    <property type="entry name" value="TRNASYNTHVAL"/>
</dbReference>
<dbReference type="NCBIfam" id="NF004349">
    <property type="entry name" value="PRK05729.1"/>
    <property type="match status" value="1"/>
</dbReference>
<dbReference type="InterPro" id="IPR001412">
    <property type="entry name" value="aa-tRNA-synth_I_CS"/>
</dbReference>
<dbReference type="NCBIfam" id="TIGR00422">
    <property type="entry name" value="valS"/>
    <property type="match status" value="1"/>
</dbReference>
<dbReference type="Gene3D" id="3.40.50.620">
    <property type="entry name" value="HUPs"/>
    <property type="match status" value="2"/>
</dbReference>
<evidence type="ECO:0000256" key="9">
    <source>
        <dbReference type="ARBA" id="ARBA00023146"/>
    </source>
</evidence>
<dbReference type="GO" id="GO:0005829">
    <property type="term" value="C:cytosol"/>
    <property type="evidence" value="ECO:0007669"/>
    <property type="project" value="TreeGrafter"/>
</dbReference>
<evidence type="ECO:0000256" key="4">
    <source>
        <dbReference type="ARBA" id="ARBA00022598"/>
    </source>
</evidence>
<dbReference type="PROSITE" id="PS00178">
    <property type="entry name" value="AA_TRNA_LIGASE_I"/>
    <property type="match status" value="1"/>
</dbReference>
<dbReference type="PANTHER" id="PTHR11946">
    <property type="entry name" value="VALYL-TRNA SYNTHETASES"/>
    <property type="match status" value="1"/>
</dbReference>
<feature type="binding site" evidence="11">
    <location>
        <position position="528"/>
    </location>
    <ligand>
        <name>ATP</name>
        <dbReference type="ChEBI" id="CHEBI:30616"/>
    </ligand>
</feature>
<keyword evidence="8 11" id="KW-0175">Coiled coil</keyword>
<evidence type="ECO:0000256" key="10">
    <source>
        <dbReference type="ARBA" id="ARBA00047552"/>
    </source>
</evidence>
<dbReference type="HAMAP" id="MF_02004">
    <property type="entry name" value="Val_tRNA_synth_type1"/>
    <property type="match status" value="1"/>
</dbReference>
<organism evidence="14 15">
    <name type="scientific">Candidatus Hakubella thermalkaliphila</name>
    <dbReference type="NCBI Taxonomy" id="2754717"/>
    <lineage>
        <taxon>Bacteria</taxon>
        <taxon>Bacillati</taxon>
        <taxon>Actinomycetota</taxon>
        <taxon>Actinomycetota incertae sedis</taxon>
        <taxon>Candidatus Hakubellales</taxon>
        <taxon>Candidatus Hakubellaceae</taxon>
        <taxon>Candidatus Hakubella</taxon>
    </lineage>
</organism>
<gene>
    <name evidence="11" type="primary">valS</name>
    <name evidence="14" type="ORF">HKBW3S09_00865</name>
</gene>
<comment type="domain">
    <text evidence="11">The C-terminal coiled-coil domain is crucial for aminoacylation activity.</text>
</comment>
<accession>A0A6V8NSS3</accession>
<dbReference type="Gene3D" id="1.10.730.10">
    <property type="entry name" value="Isoleucyl-tRNA Synthetase, Domain 1"/>
    <property type="match status" value="1"/>
</dbReference>
<dbReference type="Pfam" id="PF00133">
    <property type="entry name" value="tRNA-synt_1"/>
    <property type="match status" value="1"/>
</dbReference>
<evidence type="ECO:0000256" key="2">
    <source>
        <dbReference type="ARBA" id="ARBA00011245"/>
    </source>
</evidence>
<dbReference type="SUPFAM" id="SSF52374">
    <property type="entry name" value="Nucleotidylyl transferase"/>
    <property type="match status" value="1"/>
</dbReference>
<comment type="function">
    <text evidence="11">Catalyzes the attachment of valine to tRNA(Val). As ValRS can inadvertently accommodate and process structurally similar amino acids such as threonine, to avoid such errors, it has a 'posttransfer' editing activity that hydrolyzes mischarged Thr-tRNA(Val) in a tRNA-dependent manner.</text>
</comment>
<dbReference type="FunFam" id="3.40.50.620:FF:000098">
    <property type="entry name" value="Valine--tRNA ligase"/>
    <property type="match status" value="1"/>
</dbReference>
<keyword evidence="6 11" id="KW-0067">ATP-binding</keyword>
<dbReference type="Proteomes" id="UP000585609">
    <property type="component" value="Unassembled WGS sequence"/>
</dbReference>
<dbReference type="Pfam" id="PF08264">
    <property type="entry name" value="Anticodon_1"/>
    <property type="match status" value="1"/>
</dbReference>
<comment type="catalytic activity">
    <reaction evidence="10 11">
        <text>tRNA(Val) + L-valine + ATP = L-valyl-tRNA(Val) + AMP + diphosphate</text>
        <dbReference type="Rhea" id="RHEA:10704"/>
        <dbReference type="Rhea" id="RHEA-COMP:9672"/>
        <dbReference type="Rhea" id="RHEA-COMP:9708"/>
        <dbReference type="ChEBI" id="CHEBI:30616"/>
        <dbReference type="ChEBI" id="CHEBI:33019"/>
        <dbReference type="ChEBI" id="CHEBI:57762"/>
        <dbReference type="ChEBI" id="CHEBI:78442"/>
        <dbReference type="ChEBI" id="CHEBI:78537"/>
        <dbReference type="ChEBI" id="CHEBI:456215"/>
        <dbReference type="EC" id="6.1.1.9"/>
    </reaction>
</comment>
<evidence type="ECO:0000256" key="6">
    <source>
        <dbReference type="ARBA" id="ARBA00022840"/>
    </source>
</evidence>
<evidence type="ECO:0000313" key="15">
    <source>
        <dbReference type="Proteomes" id="UP000585609"/>
    </source>
</evidence>
<evidence type="ECO:0000256" key="3">
    <source>
        <dbReference type="ARBA" id="ARBA00022490"/>
    </source>
</evidence>
<feature type="domain" description="Aminoacyl-tRNA synthetase class Ia" evidence="12">
    <location>
        <begin position="16"/>
        <end position="562"/>
    </location>
</feature>
<keyword evidence="5 11" id="KW-0547">Nucleotide-binding</keyword>
<evidence type="ECO:0000256" key="5">
    <source>
        <dbReference type="ARBA" id="ARBA00022741"/>
    </source>
</evidence>
<evidence type="ECO:0000256" key="7">
    <source>
        <dbReference type="ARBA" id="ARBA00022917"/>
    </source>
</evidence>
<keyword evidence="7 11" id="KW-0648">Protein biosynthesis</keyword>
<dbReference type="AlphaFoldDB" id="A0A6V8NSS3"/>
<evidence type="ECO:0000313" key="14">
    <source>
        <dbReference type="EMBL" id="GFP23398.1"/>
    </source>
</evidence>
<keyword evidence="4 11" id="KW-0436">Ligase</keyword>
<keyword evidence="3 11" id="KW-0963">Cytoplasm</keyword>
<feature type="short sequence motif" description="'HIGH' region" evidence="11">
    <location>
        <begin position="45"/>
        <end position="55"/>
    </location>
</feature>
<sequence length="703" mass="81336">MPELPDQYKPAEVEKKIYSFWEEKRLFHAEVDSSREPFVIVIPPPNVTGSLHMGHALNNVLQDIIIRYKRMKGLNACWIPGTDHAGIATQNVVEKELMAEGLTRQQLGREKFLERVWAWKEKYGNRIIDQLKALGASADWERQRFTMDEGCSRAVRTFFVKLYQDGLIYRGDYMINWCPRCHTALSDIEVEHHPRPEAALWRVRYPLKDQEGYIVVATTRPETMLGDTAVAVNPKDPRYRQLVGRMAILPLLNRELPIIEDEYVDPQFGTGALKITPAHDPHDFEVAVRHGLPLVNIFTESAVTNENAGPYQGLERSEARRRVVADLERLGLVEGQEKYSHSVGQCYRCDTMVEPRISRQWFLRMKPLAGPAVEAVREGRIEFIPSPWAKVYFDWMQNIRDWCISRQIWWGHRIPAWYCRRCGQEIVTVDDPQVCPGCSSEELHQEDDVLDTWFSSALWPFSTLGWPDDTEDLRYFYPTDVLVTGHDIIFFWVARMIMAGLYGVGDVPFHQVFINPLVSDIQGQKMSKSRGNVIDPLDVIGKCGTDALRFTISFLTTPGRDVLLGEERIEGMRNFANKIWNASRFILMNVGDGKDLTFSVRDFDLALHDRWILSQLSQTARKVEEELARYNFSQASKALYDFFWGRFCDWYIEMSKRDLYRGEKKDSDKARSILLYVQDRFLRLLHPISAHYVQGAKIPRSIS</sequence>
<dbReference type="CDD" id="cd00817">
    <property type="entry name" value="ValRS_core"/>
    <property type="match status" value="1"/>
</dbReference>
<evidence type="ECO:0000256" key="8">
    <source>
        <dbReference type="ARBA" id="ARBA00023054"/>
    </source>
</evidence>
<evidence type="ECO:0000259" key="13">
    <source>
        <dbReference type="Pfam" id="PF08264"/>
    </source>
</evidence>
<dbReference type="PANTHER" id="PTHR11946:SF93">
    <property type="entry name" value="VALINE--TRNA LIGASE, CHLOROPLASTIC_MITOCHONDRIAL 2"/>
    <property type="match status" value="1"/>
</dbReference>
<dbReference type="Gene3D" id="3.90.740.10">
    <property type="entry name" value="Valyl/Leucyl/Isoleucyl-tRNA synthetase, editing domain"/>
    <property type="match status" value="1"/>
</dbReference>
<feature type="domain" description="Methionyl/Valyl/Leucyl/Isoleucyl-tRNA synthetase anticodon-binding" evidence="13">
    <location>
        <begin position="609"/>
        <end position="691"/>
    </location>
</feature>
<dbReference type="SUPFAM" id="SSF47323">
    <property type="entry name" value="Anticodon-binding domain of a subclass of class I aminoacyl-tRNA synthetases"/>
    <property type="match status" value="1"/>
</dbReference>
<comment type="domain">
    <text evidence="11">ValRS has two distinct active sites: one for aminoacylation and one for editing. The misactivated threonine is translocated from the active site to the editing site.</text>
</comment>
<dbReference type="FunFam" id="3.40.50.620:FF:000032">
    <property type="entry name" value="Valine--tRNA ligase"/>
    <property type="match status" value="1"/>
</dbReference>
<comment type="similarity">
    <text evidence="11">Belongs to the class-I aminoacyl-tRNA synthetase family. ValS type 1 subfamily.</text>
</comment>
<proteinExistence type="inferred from homology"/>
<dbReference type="InterPro" id="IPR033705">
    <property type="entry name" value="Anticodon_Ia_Val"/>
</dbReference>
<keyword evidence="9 11" id="KW-0030">Aminoacyl-tRNA synthetase</keyword>
<dbReference type="GO" id="GO:0002161">
    <property type="term" value="F:aminoacyl-tRNA deacylase activity"/>
    <property type="evidence" value="ECO:0007669"/>
    <property type="project" value="InterPro"/>
</dbReference>
<dbReference type="InterPro" id="IPR002303">
    <property type="entry name" value="Valyl-tRNA_ligase"/>
</dbReference>
<dbReference type="SUPFAM" id="SSF50677">
    <property type="entry name" value="ValRS/IleRS/LeuRS editing domain"/>
    <property type="match status" value="1"/>
</dbReference>
<dbReference type="GO" id="GO:0004832">
    <property type="term" value="F:valine-tRNA ligase activity"/>
    <property type="evidence" value="ECO:0007669"/>
    <property type="project" value="UniProtKB-UniRule"/>
</dbReference>
<dbReference type="InterPro" id="IPR002300">
    <property type="entry name" value="aa-tRNA-synth_Ia"/>
</dbReference>
<protein>
    <recommendedName>
        <fullName evidence="11">Valine--tRNA ligase</fullName>
        <ecNumber evidence="11">6.1.1.9</ecNumber>
    </recommendedName>
    <alternativeName>
        <fullName evidence="11">Valyl-tRNA synthetase</fullName>
        <shortName evidence="11">ValRS</shortName>
    </alternativeName>
</protein>
<evidence type="ECO:0000259" key="12">
    <source>
        <dbReference type="Pfam" id="PF00133"/>
    </source>
</evidence>
<dbReference type="EC" id="6.1.1.9" evidence="11"/>
<dbReference type="InterPro" id="IPR009008">
    <property type="entry name" value="Val/Leu/Ile-tRNA-synth_edit"/>
</dbReference>
<dbReference type="InterPro" id="IPR009080">
    <property type="entry name" value="tRNAsynth_Ia_anticodon-bd"/>
</dbReference>
<feature type="short sequence motif" description="'KMSKS' region" evidence="11">
    <location>
        <begin position="525"/>
        <end position="529"/>
    </location>
</feature>
<comment type="subunit">
    <text evidence="2 11">Monomer.</text>
</comment>
<evidence type="ECO:0000256" key="11">
    <source>
        <dbReference type="HAMAP-Rule" id="MF_02004"/>
    </source>
</evidence>
<dbReference type="GO" id="GO:0006438">
    <property type="term" value="P:valyl-tRNA aminoacylation"/>
    <property type="evidence" value="ECO:0007669"/>
    <property type="project" value="UniProtKB-UniRule"/>
</dbReference>
<comment type="caution">
    <text evidence="14">The sequence shown here is derived from an EMBL/GenBank/DDBJ whole genome shotgun (WGS) entry which is preliminary data.</text>
</comment>
<dbReference type="InterPro" id="IPR014729">
    <property type="entry name" value="Rossmann-like_a/b/a_fold"/>
</dbReference>
<dbReference type="EMBL" id="BLRW01000103">
    <property type="protein sequence ID" value="GFP23398.1"/>
    <property type="molecule type" value="Genomic_DNA"/>
</dbReference>
<name>A0A6V8NSS3_9ACTN</name>
<reference evidence="14 15" key="1">
    <citation type="journal article" date="2020" name="Front. Microbiol.">
        <title>Single-cell genomics of novel Actinobacteria with the Wood-Ljungdahl pathway discovered in a serpentinizing system.</title>
        <authorList>
            <person name="Merino N."/>
            <person name="Kawai M."/>
            <person name="Boyd E.S."/>
            <person name="Colman D.R."/>
            <person name="McGlynn S.E."/>
            <person name="Nealson K.H."/>
            <person name="Kurokawa K."/>
            <person name="Hongoh Y."/>
        </authorList>
    </citation>
    <scope>NUCLEOTIDE SEQUENCE [LARGE SCALE GENOMIC DNA]</scope>
    <source>
        <strain evidence="14 15">S09_30</strain>
    </source>
</reference>
<dbReference type="GO" id="GO:0005524">
    <property type="term" value="F:ATP binding"/>
    <property type="evidence" value="ECO:0007669"/>
    <property type="project" value="UniProtKB-UniRule"/>
</dbReference>
<dbReference type="CDD" id="cd07962">
    <property type="entry name" value="Anticodon_Ia_Val"/>
    <property type="match status" value="1"/>
</dbReference>
<comment type="subcellular location">
    <subcellularLocation>
        <location evidence="1 11">Cytoplasm</location>
    </subcellularLocation>
</comment>
<evidence type="ECO:0000256" key="1">
    <source>
        <dbReference type="ARBA" id="ARBA00004496"/>
    </source>
</evidence>
<dbReference type="FunFam" id="3.90.740.10:FF:000005">
    <property type="entry name" value="Valine--tRNA ligase, mitochondrial"/>
    <property type="match status" value="1"/>
</dbReference>
<dbReference type="InterPro" id="IPR013155">
    <property type="entry name" value="M/V/L/I-tRNA-synth_anticd-bd"/>
</dbReference>